<sequence length="241" mass="26552">MIKRLFQSFHPLEQLEKQRMSEWSKGTVPDHLKPLYQTPIPPPDIPFEDLELVVLDFETSGLDPDTDAILSVGMVEIRQQILSLSTGKHYYLLAADAVKPETAVINHIVPETLAGGMTEQECVSTVVANLAGKVVVAHGAAIEQAFLRRAFRLPQDVPLPLVWLDTLMLEKSLSVNRGKSNPDLRLCHIREEKGLPPYLAHNALADAVATGELLLVLVREVFAGKTPVLGPLVQRSLKGYA</sequence>
<keyword evidence="1" id="KW-0540">Nuclease</keyword>
<reference evidence="5 6" key="1">
    <citation type="submission" date="2015-05" db="EMBL/GenBank/DDBJ databases">
        <title>Photobacterium galathea sp. nov.</title>
        <authorList>
            <person name="Machado H."/>
            <person name="Gram L."/>
        </authorList>
    </citation>
    <scope>NUCLEOTIDE SEQUENCE [LARGE SCALE GENOMIC DNA]</scope>
    <source>
        <strain evidence="5 6">DSM 22954</strain>
    </source>
</reference>
<keyword evidence="6" id="KW-1185">Reference proteome</keyword>
<dbReference type="GO" id="GO:0005829">
    <property type="term" value="C:cytosol"/>
    <property type="evidence" value="ECO:0007669"/>
    <property type="project" value="TreeGrafter"/>
</dbReference>
<dbReference type="Gene3D" id="3.30.420.10">
    <property type="entry name" value="Ribonuclease H-like superfamily/Ribonuclease H"/>
    <property type="match status" value="1"/>
</dbReference>
<evidence type="ECO:0000313" key="6">
    <source>
        <dbReference type="Proteomes" id="UP000035909"/>
    </source>
</evidence>
<dbReference type="Pfam" id="PF00929">
    <property type="entry name" value="RNase_T"/>
    <property type="match status" value="1"/>
</dbReference>
<organism evidence="5 6">
    <name type="scientific">Photobacterium ganghwense</name>
    <dbReference type="NCBI Taxonomy" id="320778"/>
    <lineage>
        <taxon>Bacteria</taxon>
        <taxon>Pseudomonadati</taxon>
        <taxon>Pseudomonadota</taxon>
        <taxon>Gammaproteobacteria</taxon>
        <taxon>Vibrionales</taxon>
        <taxon>Vibrionaceae</taxon>
        <taxon>Photobacterium</taxon>
    </lineage>
</organism>
<dbReference type="AlphaFoldDB" id="A0A0J1K811"/>
<dbReference type="OrthoDB" id="5497329at2"/>
<accession>A0A0J1K811</accession>
<keyword evidence="3" id="KW-0269">Exonuclease</keyword>
<dbReference type="GO" id="GO:0006259">
    <property type="term" value="P:DNA metabolic process"/>
    <property type="evidence" value="ECO:0007669"/>
    <property type="project" value="UniProtKB-ARBA"/>
</dbReference>
<proteinExistence type="predicted"/>
<evidence type="ECO:0000256" key="1">
    <source>
        <dbReference type="ARBA" id="ARBA00022722"/>
    </source>
</evidence>
<feature type="domain" description="Exonuclease" evidence="4">
    <location>
        <begin position="51"/>
        <end position="223"/>
    </location>
</feature>
<dbReference type="SUPFAM" id="SSF53098">
    <property type="entry name" value="Ribonuclease H-like"/>
    <property type="match status" value="1"/>
</dbReference>
<dbReference type="PATRIC" id="fig|320778.3.peg.1738"/>
<dbReference type="PANTHER" id="PTHR30231">
    <property type="entry name" value="DNA POLYMERASE III SUBUNIT EPSILON"/>
    <property type="match status" value="1"/>
</dbReference>
<evidence type="ECO:0000256" key="3">
    <source>
        <dbReference type="ARBA" id="ARBA00022839"/>
    </source>
</evidence>
<dbReference type="Proteomes" id="UP000035909">
    <property type="component" value="Unassembled WGS sequence"/>
</dbReference>
<gene>
    <name evidence="5" type="ORF">ABT57_08010</name>
</gene>
<comment type="caution">
    <text evidence="5">The sequence shown here is derived from an EMBL/GenBank/DDBJ whole genome shotgun (WGS) entry which is preliminary data.</text>
</comment>
<dbReference type="GO" id="GO:0008408">
    <property type="term" value="F:3'-5' exonuclease activity"/>
    <property type="evidence" value="ECO:0007669"/>
    <property type="project" value="TreeGrafter"/>
</dbReference>
<dbReference type="SMART" id="SM00479">
    <property type="entry name" value="EXOIII"/>
    <property type="match status" value="1"/>
</dbReference>
<dbReference type="RefSeq" id="WP_047884642.1">
    <property type="nucleotide sequence ID" value="NZ_CP071326.1"/>
</dbReference>
<dbReference type="EMBL" id="LDOU01000006">
    <property type="protein sequence ID" value="KLV10477.1"/>
    <property type="molecule type" value="Genomic_DNA"/>
</dbReference>
<dbReference type="InterPro" id="IPR036397">
    <property type="entry name" value="RNaseH_sf"/>
</dbReference>
<name>A0A0J1K811_9GAMM</name>
<dbReference type="GO" id="GO:0003676">
    <property type="term" value="F:nucleic acid binding"/>
    <property type="evidence" value="ECO:0007669"/>
    <property type="project" value="InterPro"/>
</dbReference>
<dbReference type="PANTHER" id="PTHR30231:SF4">
    <property type="entry name" value="PROTEIN NEN2"/>
    <property type="match status" value="1"/>
</dbReference>
<evidence type="ECO:0000256" key="2">
    <source>
        <dbReference type="ARBA" id="ARBA00022801"/>
    </source>
</evidence>
<keyword evidence="2" id="KW-0378">Hydrolase</keyword>
<dbReference type="CDD" id="cd06127">
    <property type="entry name" value="DEDDh"/>
    <property type="match status" value="1"/>
</dbReference>
<dbReference type="STRING" id="320778.ABT57_08010"/>
<evidence type="ECO:0000259" key="4">
    <source>
        <dbReference type="SMART" id="SM00479"/>
    </source>
</evidence>
<dbReference type="InterPro" id="IPR013520">
    <property type="entry name" value="Ribonucl_H"/>
</dbReference>
<dbReference type="InterPro" id="IPR012337">
    <property type="entry name" value="RNaseH-like_sf"/>
</dbReference>
<protein>
    <submittedName>
        <fullName evidence="5">DNA polymerase III subunit epsilon</fullName>
    </submittedName>
</protein>
<evidence type="ECO:0000313" key="5">
    <source>
        <dbReference type="EMBL" id="KLV10477.1"/>
    </source>
</evidence>